<gene>
    <name evidence="3" type="ORF">RMAR00112_LOCUS29964</name>
    <name evidence="4" type="ORF">RMAR00112_LOCUS29975</name>
    <name evidence="5" type="ORF">RMAR00112_LOCUS29976</name>
    <name evidence="6" type="ORF">RMAR00112_LOCUS29977</name>
    <name evidence="7" type="ORF">RMAR00112_LOCUS29979</name>
</gene>
<evidence type="ECO:0000313" key="4">
    <source>
        <dbReference type="EMBL" id="CAE0061906.1"/>
    </source>
</evidence>
<dbReference type="EMBL" id="HBHW01039044">
    <property type="protein sequence ID" value="CAE0061907.1"/>
    <property type="molecule type" value="Transcribed_RNA"/>
</dbReference>
<dbReference type="GO" id="GO:0034501">
    <property type="term" value="P:protein localization to kinetochore"/>
    <property type="evidence" value="ECO:0007669"/>
    <property type="project" value="InterPro"/>
</dbReference>
<dbReference type="EMBL" id="HBHW01039032">
    <property type="protein sequence ID" value="CAE0061895.1"/>
    <property type="molecule type" value="Transcribed_RNA"/>
</dbReference>
<evidence type="ECO:0000313" key="5">
    <source>
        <dbReference type="EMBL" id="CAE0061907.1"/>
    </source>
</evidence>
<proteinExistence type="predicted"/>
<dbReference type="PANTHER" id="PTHR37329:SF1">
    <property type="entry name" value="KINETOCHORE PROTEIN SOS7"/>
    <property type="match status" value="1"/>
</dbReference>
<protein>
    <recommendedName>
        <fullName evidence="2">Kinetochore protein Sos7 coiled-coil domain-containing protein</fullName>
    </recommendedName>
</protein>
<sequence>MEVLHEGTETVFDAATADRVLTEYKSLFEEASLKDLIVSATLEEEESGNEDSRILLKRAQDRVRKLKSNFLELETKARFLEVILNAKDMDSINVSDEMHAETEISVAHAKNRLKKLKERDAEDRSQLESTIEGLASRFEEYEAMHKVTGAKLNALVASVEDKKAQMAVDDFLTSGNDAQMARVSMTTLAAMTTTPTLRCSKGSNSFLLFSPFQCFENVDLAGKEGVQTLLDAELQQQEMLRKRIAAAEKDTAQLEEVKTSAQEQVTLLRGEVKQLESSVQNKEEEDSRRAQLRELSNSYVKNTATLANLTGVKVVEASPRKIRLNVTLADRRAFDFHLHLDRYGSGVTSVEISPGSIHIEGKQLENRSTQEVVARIIDLLESQDPVSTK</sequence>
<keyword evidence="1" id="KW-0175">Coiled coil</keyword>
<dbReference type="AlphaFoldDB" id="A0A7S3A648"/>
<dbReference type="InterPro" id="IPR037475">
    <property type="entry name" value="Sos7"/>
</dbReference>
<feature type="coiled-coil region" evidence="1">
    <location>
        <begin position="230"/>
        <end position="285"/>
    </location>
</feature>
<dbReference type="EMBL" id="HBHW01039047">
    <property type="protein sequence ID" value="CAE0061910.1"/>
    <property type="molecule type" value="Transcribed_RNA"/>
</dbReference>
<dbReference type="PANTHER" id="PTHR37329">
    <property type="entry name" value="KINETOCHORE PROTEIN SOS7"/>
    <property type="match status" value="1"/>
</dbReference>
<dbReference type="EMBL" id="HBHW01039043">
    <property type="protein sequence ID" value="CAE0061906.1"/>
    <property type="molecule type" value="Transcribed_RNA"/>
</dbReference>
<reference evidence="7" key="1">
    <citation type="submission" date="2021-01" db="EMBL/GenBank/DDBJ databases">
        <authorList>
            <person name="Corre E."/>
            <person name="Pelletier E."/>
            <person name="Niang G."/>
            <person name="Scheremetjew M."/>
            <person name="Finn R."/>
            <person name="Kale V."/>
            <person name="Holt S."/>
            <person name="Cochrane G."/>
            <person name="Meng A."/>
            <person name="Brown T."/>
            <person name="Cohen L."/>
        </authorList>
    </citation>
    <scope>NUCLEOTIDE SEQUENCE</scope>
    <source>
        <strain evidence="7">CCMP 769</strain>
    </source>
</reference>
<feature type="coiled-coil region" evidence="1">
    <location>
        <begin position="49"/>
        <end position="144"/>
    </location>
</feature>
<evidence type="ECO:0000313" key="7">
    <source>
        <dbReference type="EMBL" id="CAE0061910.1"/>
    </source>
</evidence>
<evidence type="ECO:0000313" key="3">
    <source>
        <dbReference type="EMBL" id="CAE0061895.1"/>
    </source>
</evidence>
<dbReference type="EMBL" id="HBHW01039045">
    <property type="protein sequence ID" value="CAE0061908.1"/>
    <property type="molecule type" value="Transcribed_RNA"/>
</dbReference>
<evidence type="ECO:0000313" key="6">
    <source>
        <dbReference type="EMBL" id="CAE0061908.1"/>
    </source>
</evidence>
<dbReference type="InterPro" id="IPR048781">
    <property type="entry name" value="Sos7_CC"/>
</dbReference>
<name>A0A7S3A648_9RHOD</name>
<dbReference type="GO" id="GO:0051315">
    <property type="term" value="P:attachment of mitotic spindle microtubules to kinetochore"/>
    <property type="evidence" value="ECO:0007669"/>
    <property type="project" value="TreeGrafter"/>
</dbReference>
<evidence type="ECO:0000259" key="2">
    <source>
        <dbReference type="Pfam" id="PF20882"/>
    </source>
</evidence>
<feature type="domain" description="Kinetochore protein Sos7 coiled-coil" evidence="2">
    <location>
        <begin position="64"/>
        <end position="137"/>
    </location>
</feature>
<accession>A0A7S3A648</accession>
<organism evidence="7">
    <name type="scientific">Rhodosorus marinus</name>
    <dbReference type="NCBI Taxonomy" id="101924"/>
    <lineage>
        <taxon>Eukaryota</taxon>
        <taxon>Rhodophyta</taxon>
        <taxon>Stylonematophyceae</taxon>
        <taxon>Stylonematales</taxon>
        <taxon>Stylonemataceae</taxon>
        <taxon>Rhodosorus</taxon>
    </lineage>
</organism>
<evidence type="ECO:0000256" key="1">
    <source>
        <dbReference type="SAM" id="Coils"/>
    </source>
</evidence>
<dbReference type="Pfam" id="PF20882">
    <property type="entry name" value="Sos7"/>
    <property type="match status" value="1"/>
</dbReference>
<dbReference type="GO" id="GO:0000776">
    <property type="term" value="C:kinetochore"/>
    <property type="evidence" value="ECO:0007669"/>
    <property type="project" value="InterPro"/>
</dbReference>